<gene>
    <name evidence="5" type="ORF">SETIT_8G072500v2</name>
</gene>
<dbReference type="InterPro" id="IPR027214">
    <property type="entry name" value="Cystatin"/>
</dbReference>
<organism evidence="5">
    <name type="scientific">Setaria italica</name>
    <name type="common">Foxtail millet</name>
    <name type="synonym">Panicum italicum</name>
    <dbReference type="NCBI Taxonomy" id="4555"/>
    <lineage>
        <taxon>Eukaryota</taxon>
        <taxon>Viridiplantae</taxon>
        <taxon>Streptophyta</taxon>
        <taxon>Embryophyta</taxon>
        <taxon>Tracheophyta</taxon>
        <taxon>Spermatophyta</taxon>
        <taxon>Magnoliopsida</taxon>
        <taxon>Liliopsida</taxon>
        <taxon>Poales</taxon>
        <taxon>Poaceae</taxon>
        <taxon>PACMAD clade</taxon>
        <taxon>Panicoideae</taxon>
        <taxon>Panicodae</taxon>
        <taxon>Paniceae</taxon>
        <taxon>Cenchrinae</taxon>
        <taxon>Setaria</taxon>
    </lineage>
</organism>
<dbReference type="Gene3D" id="3.10.450.10">
    <property type="match status" value="1"/>
</dbReference>
<sequence length="169" mass="18353">MAFLTTNASCISVMAAAVPRRSLIMVRAASKPAEHQEQAAKPDGAYAGGRRQALMLLAAGAASTAVVSRSARADEPAIKVGGWVEIKDVMNPSVQDMGRWAVAEHNAKTGEKLQFRKVVRGQQQVVAGMNYMLDVETNEPSRFYGAFVFDPLPNSSEKRQLKYFKPLIG</sequence>
<dbReference type="InterPro" id="IPR046350">
    <property type="entry name" value="Cystatin_sf"/>
</dbReference>
<dbReference type="EMBL" id="CM003535">
    <property type="protein sequence ID" value="RCV37548.1"/>
    <property type="molecule type" value="Genomic_DNA"/>
</dbReference>
<dbReference type="PROSITE" id="PS00287">
    <property type="entry name" value="CYSTATIN"/>
    <property type="match status" value="1"/>
</dbReference>
<dbReference type="GO" id="GO:0004869">
    <property type="term" value="F:cysteine-type endopeptidase inhibitor activity"/>
    <property type="evidence" value="ECO:0007669"/>
    <property type="project" value="UniProtKB-KW"/>
</dbReference>
<dbReference type="InterPro" id="IPR018073">
    <property type="entry name" value="Prot_inh_cystat_CS"/>
</dbReference>
<reference evidence="5" key="2">
    <citation type="submission" date="2015-07" db="EMBL/GenBank/DDBJ databases">
        <authorList>
            <person name="Noorani M."/>
        </authorList>
    </citation>
    <scope>NUCLEOTIDE SEQUENCE</scope>
    <source>
        <strain evidence="5">Yugu1</strain>
    </source>
</reference>
<evidence type="ECO:0000256" key="2">
    <source>
        <dbReference type="ARBA" id="ARBA00022690"/>
    </source>
</evidence>
<accession>A0A368S543</accession>
<protein>
    <recommendedName>
        <fullName evidence="4">Cystatin domain-containing protein</fullName>
    </recommendedName>
</protein>
<feature type="domain" description="Cystatin" evidence="4">
    <location>
        <begin position="78"/>
        <end position="167"/>
    </location>
</feature>
<dbReference type="SUPFAM" id="SSF54403">
    <property type="entry name" value="Cystatin/monellin"/>
    <property type="match status" value="1"/>
</dbReference>
<dbReference type="CDD" id="cd00042">
    <property type="entry name" value="CY"/>
    <property type="match status" value="1"/>
</dbReference>
<dbReference type="PANTHER" id="PTHR47116">
    <property type="entry name" value="PHLOEM FILAMENT PROTEIN"/>
    <property type="match status" value="1"/>
</dbReference>
<keyword evidence="3" id="KW-0789">Thiol protease inhibitor</keyword>
<evidence type="ECO:0000313" key="5">
    <source>
        <dbReference type="EMBL" id="RCV37548.1"/>
    </source>
</evidence>
<name>A0A368S543_SETIT</name>
<evidence type="ECO:0000256" key="3">
    <source>
        <dbReference type="ARBA" id="ARBA00022704"/>
    </source>
</evidence>
<dbReference type="Pfam" id="PF16845">
    <property type="entry name" value="SQAPI"/>
    <property type="match status" value="1"/>
</dbReference>
<comment type="similarity">
    <text evidence="1">Belongs to the cystatin family. Phytocystatin subfamily.</text>
</comment>
<dbReference type="OrthoDB" id="682030at2759"/>
<proteinExistence type="inferred from homology"/>
<keyword evidence="2" id="KW-0646">Protease inhibitor</keyword>
<reference evidence="5" key="1">
    <citation type="journal article" date="2012" name="Nat. Biotechnol.">
        <title>Reference genome sequence of the model plant Setaria.</title>
        <authorList>
            <person name="Bennetzen J.L."/>
            <person name="Schmutz J."/>
            <person name="Wang H."/>
            <person name="Percifield R."/>
            <person name="Hawkins J."/>
            <person name="Pontaroli A.C."/>
            <person name="Estep M."/>
            <person name="Feng L."/>
            <person name="Vaughn J.N."/>
            <person name="Grimwood J."/>
            <person name="Jenkins J."/>
            <person name="Barry K."/>
            <person name="Lindquist E."/>
            <person name="Hellsten U."/>
            <person name="Deshpande S."/>
            <person name="Wang X."/>
            <person name="Wu X."/>
            <person name="Mitros T."/>
            <person name="Triplett J."/>
            <person name="Yang X."/>
            <person name="Ye C.Y."/>
            <person name="Mauro-Herrera M."/>
            <person name="Wang L."/>
            <person name="Li P."/>
            <person name="Sharma M."/>
            <person name="Sharma R."/>
            <person name="Ronald P.C."/>
            <person name="Panaud O."/>
            <person name="Kellogg E.A."/>
            <person name="Brutnell T.P."/>
            <person name="Doust A.N."/>
            <person name="Tuskan G.A."/>
            <person name="Rokhsar D."/>
            <person name="Devos K.M."/>
        </authorList>
    </citation>
    <scope>NUCLEOTIDE SEQUENCE [LARGE SCALE GENOMIC DNA]</scope>
    <source>
        <strain evidence="5">Yugu1</strain>
    </source>
</reference>
<dbReference type="AlphaFoldDB" id="A0A368S543"/>
<evidence type="ECO:0000256" key="1">
    <source>
        <dbReference type="ARBA" id="ARBA00007233"/>
    </source>
</evidence>
<dbReference type="SMART" id="SM00043">
    <property type="entry name" value="CY"/>
    <property type="match status" value="1"/>
</dbReference>
<evidence type="ECO:0000259" key="4">
    <source>
        <dbReference type="SMART" id="SM00043"/>
    </source>
</evidence>
<dbReference type="InterPro" id="IPR000010">
    <property type="entry name" value="Cystatin_dom"/>
</dbReference>